<reference evidence="2 3" key="1">
    <citation type="submission" date="2018-05" db="EMBL/GenBank/DDBJ databases">
        <authorList>
            <person name="Lanie J.A."/>
            <person name="Ng W.-L."/>
            <person name="Kazmierczak K.M."/>
            <person name="Andrzejewski T.M."/>
            <person name="Davidsen T.M."/>
            <person name="Wayne K.J."/>
            <person name="Tettelin H."/>
            <person name="Glass J.I."/>
            <person name="Rusch D."/>
            <person name="Podicherti R."/>
            <person name="Tsui H.-C.T."/>
            <person name="Winkler M.E."/>
        </authorList>
    </citation>
    <scope>NUCLEOTIDE SEQUENCE [LARGE SCALE GENOMIC DNA]</scope>
    <source>
        <strain evidence="2 3">BUT-10</strain>
    </source>
</reference>
<evidence type="ECO:0000256" key="1">
    <source>
        <dbReference type="SAM" id="SignalP"/>
    </source>
</evidence>
<organism evidence="2 3">
    <name type="scientific">Phenylobacterium kunshanense</name>
    <dbReference type="NCBI Taxonomy" id="1445034"/>
    <lineage>
        <taxon>Bacteria</taxon>
        <taxon>Pseudomonadati</taxon>
        <taxon>Pseudomonadota</taxon>
        <taxon>Alphaproteobacteria</taxon>
        <taxon>Caulobacterales</taxon>
        <taxon>Caulobacteraceae</taxon>
        <taxon>Phenylobacterium</taxon>
    </lineage>
</organism>
<dbReference type="RefSeq" id="WP_111276138.1">
    <property type="nucleotide sequence ID" value="NZ_QFYS01000004.1"/>
</dbReference>
<evidence type="ECO:0000313" key="3">
    <source>
        <dbReference type="Proteomes" id="UP000249524"/>
    </source>
</evidence>
<sequence length="339" mass="35370">MMRSWGLGALIALALAPSAWSAGWRVSTLDRTDVTLRAAAVSPDGTLHVSGSKGTYAVSRDGGVSWRRLPTPGGESYDFRGVATPDARTQVLMSAGEAAKGLARLFRSTDGGRTWIAVHEVVEPGAFFDTIVFRDRRTGYVLGDPVDGRWFLLRTRDGGRKWVRIPGPPVAPGEAAFAASNSALFVGGRSDLWIVSGGLAKGRVHRSTDDGVTWSVSETPMVASGTAGLFGGLALGPGRAVVVGGDYKDELRPGPGIAVTADGAGWSLPPHAGTPRLMEGVGRLDGRTLIAVGPRGTSVSEDAGRTWRQVDDEAFHAIACGQGTCVAAGGKGRVGVWRP</sequence>
<keyword evidence="3" id="KW-1185">Reference proteome</keyword>
<gene>
    <name evidence="2" type="ORF">DJ019_11315</name>
</gene>
<dbReference type="PANTHER" id="PTHR47199:SF2">
    <property type="entry name" value="PHOTOSYSTEM II STABILITY_ASSEMBLY FACTOR HCF136, CHLOROPLASTIC"/>
    <property type="match status" value="1"/>
</dbReference>
<dbReference type="Proteomes" id="UP000249524">
    <property type="component" value="Unassembled WGS sequence"/>
</dbReference>
<protein>
    <submittedName>
        <fullName evidence="2">Oxidoreductase</fullName>
    </submittedName>
</protein>
<dbReference type="OrthoDB" id="9764804at2"/>
<dbReference type="InterPro" id="IPR015943">
    <property type="entry name" value="WD40/YVTN_repeat-like_dom_sf"/>
</dbReference>
<feature type="signal peptide" evidence="1">
    <location>
        <begin position="1"/>
        <end position="21"/>
    </location>
</feature>
<dbReference type="AlphaFoldDB" id="A0A328BDX2"/>
<proteinExistence type="predicted"/>
<dbReference type="PANTHER" id="PTHR47199">
    <property type="entry name" value="PHOTOSYSTEM II STABILITY/ASSEMBLY FACTOR HCF136, CHLOROPLASTIC"/>
    <property type="match status" value="1"/>
</dbReference>
<comment type="caution">
    <text evidence="2">The sequence shown here is derived from an EMBL/GenBank/DDBJ whole genome shotgun (WGS) entry which is preliminary data.</text>
</comment>
<dbReference type="EMBL" id="QFYS01000004">
    <property type="protein sequence ID" value="RAK65542.1"/>
    <property type="molecule type" value="Genomic_DNA"/>
</dbReference>
<dbReference type="CDD" id="cd15482">
    <property type="entry name" value="Sialidase_non-viral"/>
    <property type="match status" value="1"/>
</dbReference>
<feature type="chain" id="PRO_5016392848" evidence="1">
    <location>
        <begin position="22"/>
        <end position="339"/>
    </location>
</feature>
<keyword evidence="1" id="KW-0732">Signal</keyword>
<evidence type="ECO:0000313" key="2">
    <source>
        <dbReference type="EMBL" id="RAK65542.1"/>
    </source>
</evidence>
<dbReference type="SUPFAM" id="SSF110296">
    <property type="entry name" value="Oligoxyloglucan reducing end-specific cellobiohydrolase"/>
    <property type="match status" value="1"/>
</dbReference>
<accession>A0A328BDX2</accession>
<dbReference type="Gene3D" id="2.130.10.10">
    <property type="entry name" value="YVTN repeat-like/Quinoprotein amine dehydrogenase"/>
    <property type="match status" value="1"/>
</dbReference>
<name>A0A328BDX2_9CAUL</name>